<dbReference type="RefSeq" id="WP_353683335.1">
    <property type="nucleotide sequence ID" value="NZ_CP144373.1"/>
</dbReference>
<feature type="binding site" evidence="13">
    <location>
        <position position="260"/>
    </location>
    <ligand>
        <name>pyridoxal 5'-phosphate</name>
        <dbReference type="ChEBI" id="CHEBI:597326"/>
    </ligand>
</feature>
<dbReference type="GO" id="GO:0030170">
    <property type="term" value="F:pyridoxal phosphate binding"/>
    <property type="evidence" value="ECO:0007669"/>
    <property type="project" value="UniProtKB-UniRule"/>
</dbReference>
<feature type="binding site" evidence="13">
    <location>
        <position position="289"/>
    </location>
    <ligand>
        <name>substrate</name>
    </ligand>
</feature>
<evidence type="ECO:0000256" key="5">
    <source>
        <dbReference type="ARBA" id="ARBA00022490"/>
    </source>
</evidence>
<dbReference type="AlphaFoldDB" id="A0AAU8GTS2"/>
<dbReference type="CDD" id="cd00610">
    <property type="entry name" value="OAT_like"/>
    <property type="match status" value="1"/>
</dbReference>
<dbReference type="GO" id="GO:0009102">
    <property type="term" value="P:biotin biosynthetic process"/>
    <property type="evidence" value="ECO:0007669"/>
    <property type="project" value="UniProtKB-UniRule"/>
</dbReference>
<feature type="modified residue" description="N6-(pyridoxal phosphate)lysine" evidence="13">
    <location>
        <position position="289"/>
    </location>
</feature>
<name>A0AAU8GTS2_9BACT</name>
<feature type="binding site" evidence="13">
    <location>
        <position position="419"/>
    </location>
    <ligand>
        <name>substrate</name>
    </ligand>
</feature>
<evidence type="ECO:0000256" key="4">
    <source>
        <dbReference type="ARBA" id="ARBA00011738"/>
    </source>
</evidence>
<evidence type="ECO:0000256" key="2">
    <source>
        <dbReference type="ARBA" id="ARBA00004496"/>
    </source>
</evidence>
<feature type="site" description="Participates in the substrate recognition with KAPA and in a stacking interaction with the adenine ring of SAM" evidence="13">
    <location>
        <position position="18"/>
    </location>
</feature>
<evidence type="ECO:0000256" key="1">
    <source>
        <dbReference type="ARBA" id="ARBA00001933"/>
    </source>
</evidence>
<comment type="subcellular location">
    <subcellularLocation>
        <location evidence="2 13">Cytoplasm</location>
    </subcellularLocation>
</comment>
<comment type="catalytic activity">
    <reaction evidence="11 13">
        <text>(8S)-8-amino-7-oxononanoate + S-adenosyl-L-methionine = S-adenosyl-4-methylsulfanyl-2-oxobutanoate + (7R,8S)-7,8-diammoniononanoate</text>
        <dbReference type="Rhea" id="RHEA:16861"/>
        <dbReference type="ChEBI" id="CHEBI:16490"/>
        <dbReference type="ChEBI" id="CHEBI:59789"/>
        <dbReference type="ChEBI" id="CHEBI:149468"/>
        <dbReference type="ChEBI" id="CHEBI:149469"/>
        <dbReference type="EC" id="2.6.1.62"/>
    </reaction>
</comment>
<dbReference type="Gene3D" id="3.40.640.10">
    <property type="entry name" value="Type I PLP-dependent aspartate aminotransferase-like (Major domain)"/>
    <property type="match status" value="1"/>
</dbReference>
<dbReference type="SUPFAM" id="SSF53383">
    <property type="entry name" value="PLP-dependent transferases"/>
    <property type="match status" value="1"/>
</dbReference>
<evidence type="ECO:0000256" key="10">
    <source>
        <dbReference type="ARBA" id="ARBA00022898"/>
    </source>
</evidence>
<keyword evidence="10 13" id="KW-0663">Pyridoxal phosphate</keyword>
<keyword evidence="7 13" id="KW-0808">Transferase</keyword>
<sequence length="455" mass="51319">MDKKTLIEWDKKYIWHPFTQMKQWLTEEPAIFIEGRDCFLKDIDGKWYLDGVSSLWVNIHGHRRAEIDEAVKAQIDKLAHSTLLGACNEPSIVLAKNLAEMLSNSLPWGEPLTKIFYSDNGSTAVEIALKIAYQYWINQGIKKKNTFVSLKEGYHGDTIGAVSVGGVELFHEVYKPLLSKSIQAPSPYCYRCELKLNFPSCGVACLSEMEKIIRQNHERVVAVIVEPLVQCAGGIIVWPPGYLKGLRELCNKYEVLLIADEVATGFGRTGRMFACEHEEVTPDIVCLSKGITNGYMPLAVTAVNEKIFNAFLGEIEERKTFYHGHSYTGNPLACAAAIASLEIFKKDRTLENLPPKIELLKNKLLEIAELSHVGDVRQKGMIAGIELVRDKKTREPFSWKEQTGWKVVKLARKYGVWLRPLGDVIVIMPPLVISEENLERLLEVVKDCIIRISSD</sequence>
<keyword evidence="5 13" id="KW-0963">Cytoplasm</keyword>
<dbReference type="EMBL" id="CP144373">
    <property type="protein sequence ID" value="XCH45793.1"/>
    <property type="molecule type" value="Genomic_DNA"/>
</dbReference>
<feature type="binding site" evidence="13">
    <location>
        <position position="154"/>
    </location>
    <ligand>
        <name>substrate</name>
    </ligand>
</feature>
<comment type="pathway">
    <text evidence="3 13">Cofactor biosynthesis; biotin biosynthesis; 7,8-diaminononanoate from 8-amino-7-oxononanoate (SAM route): step 1/1.</text>
</comment>
<comment type="caution">
    <text evidence="13">Lacks conserved residue(s) required for the propagation of feature annotation.</text>
</comment>
<accession>A0AAU8GTS2</accession>
<dbReference type="PANTHER" id="PTHR42684">
    <property type="entry name" value="ADENOSYLMETHIONINE-8-AMINO-7-OXONONANOATE AMINOTRANSFERASE"/>
    <property type="match status" value="1"/>
</dbReference>
<dbReference type="GO" id="GO:0004015">
    <property type="term" value="F:adenosylmethionine-8-amino-7-oxononanoate transaminase activity"/>
    <property type="evidence" value="ECO:0007669"/>
    <property type="project" value="UniProtKB-UniRule"/>
</dbReference>
<evidence type="ECO:0000256" key="7">
    <source>
        <dbReference type="ARBA" id="ARBA00022679"/>
    </source>
</evidence>
<dbReference type="PANTHER" id="PTHR42684:SF17">
    <property type="entry name" value="ADENOSYLMETHIONINE-8-AMINO-7-OXONONANOATE AMINOTRANSFERASE"/>
    <property type="match status" value="1"/>
</dbReference>
<dbReference type="Pfam" id="PF00202">
    <property type="entry name" value="Aminotran_3"/>
    <property type="match status" value="1"/>
</dbReference>
<reference evidence="14" key="1">
    <citation type="submission" date="2024-01" db="EMBL/GenBank/DDBJ databases">
        <title>The first autotrophic representatives of the genus Thermodesulfovibrio.</title>
        <authorList>
            <person name="Maltseva A.I."/>
            <person name="Elcheninov A.G."/>
            <person name="Kublanov I.V."/>
            <person name="Lebedinsky A.V."/>
            <person name="Frolov E.N."/>
        </authorList>
    </citation>
    <scope>NUCLEOTIDE SEQUENCE</scope>
    <source>
        <strain evidence="14">3907-1M</strain>
    </source>
</reference>
<protein>
    <recommendedName>
        <fullName evidence="13">Adenosylmethionine-8-amino-7-oxononanoate aminotransferase</fullName>
        <ecNumber evidence="13">2.6.1.62</ecNumber>
    </recommendedName>
    <alternativeName>
        <fullName evidence="13">7,8-diamino-pelargonic acid aminotransferase</fullName>
        <shortName evidence="13">DAPA AT</shortName>
        <shortName evidence="13">DAPA aminotransferase</shortName>
    </alternativeName>
    <alternativeName>
        <fullName evidence="13">7,8-diaminononanoate synthase</fullName>
        <shortName evidence="13">DANS</shortName>
    </alternativeName>
    <alternativeName>
        <fullName evidence="13">Diaminopelargonic acid synthase</fullName>
    </alternativeName>
</protein>
<dbReference type="NCBIfam" id="TIGR00508">
    <property type="entry name" value="bioA"/>
    <property type="match status" value="1"/>
</dbReference>
<evidence type="ECO:0000256" key="13">
    <source>
        <dbReference type="HAMAP-Rule" id="MF_00834"/>
    </source>
</evidence>
<evidence type="ECO:0000256" key="8">
    <source>
        <dbReference type="ARBA" id="ARBA00022691"/>
    </source>
</evidence>
<feature type="binding site" evidence="13">
    <location>
        <begin position="325"/>
        <end position="326"/>
    </location>
    <ligand>
        <name>pyridoxal 5'-phosphate</name>
        <dbReference type="ChEBI" id="CHEBI:597326"/>
    </ligand>
</feature>
<dbReference type="GO" id="GO:0005737">
    <property type="term" value="C:cytoplasm"/>
    <property type="evidence" value="ECO:0007669"/>
    <property type="project" value="UniProtKB-SubCell"/>
</dbReference>
<keyword evidence="9 13" id="KW-0093">Biotin biosynthesis</keyword>
<comment type="cofactor">
    <cofactor evidence="1 13">
        <name>pyridoxal 5'-phosphate</name>
        <dbReference type="ChEBI" id="CHEBI:597326"/>
    </cofactor>
</comment>
<dbReference type="InterPro" id="IPR049704">
    <property type="entry name" value="Aminotrans_3_PPA_site"/>
</dbReference>
<dbReference type="InterPro" id="IPR015422">
    <property type="entry name" value="PyrdxlP-dep_Trfase_small"/>
</dbReference>
<feature type="binding site" evidence="13">
    <location>
        <begin position="121"/>
        <end position="122"/>
    </location>
    <ligand>
        <name>pyridoxal 5'-phosphate</name>
        <dbReference type="ChEBI" id="CHEBI:597326"/>
    </ligand>
</feature>
<keyword evidence="6 13" id="KW-0032">Aminotransferase</keyword>
<dbReference type="HAMAP" id="MF_00834">
    <property type="entry name" value="BioA"/>
    <property type="match status" value="1"/>
</dbReference>
<evidence type="ECO:0000256" key="3">
    <source>
        <dbReference type="ARBA" id="ARBA00005063"/>
    </source>
</evidence>
<keyword evidence="8 13" id="KW-0949">S-adenosyl-L-methionine</keyword>
<comment type="subunit">
    <text evidence="4 13">Homodimer.</text>
</comment>
<organism evidence="14">
    <name type="scientific">Thermodesulfovibrio autotrophicus</name>
    <dbReference type="NCBI Taxonomy" id="3118333"/>
    <lineage>
        <taxon>Bacteria</taxon>
        <taxon>Pseudomonadati</taxon>
        <taxon>Nitrospirota</taxon>
        <taxon>Thermodesulfovibrionia</taxon>
        <taxon>Thermodesulfovibrionales</taxon>
        <taxon>Thermodesulfovibrionaceae</taxon>
        <taxon>Thermodesulfovibrio</taxon>
    </lineage>
</organism>
<dbReference type="InterPro" id="IPR015421">
    <property type="entry name" value="PyrdxlP-dep_Trfase_major"/>
</dbReference>
<evidence type="ECO:0000313" key="14">
    <source>
        <dbReference type="EMBL" id="XCH45793.1"/>
    </source>
</evidence>
<dbReference type="PIRSF" id="PIRSF000521">
    <property type="entry name" value="Transaminase_4ab_Lys_Orn"/>
    <property type="match status" value="1"/>
</dbReference>
<dbReference type="EC" id="2.6.1.62" evidence="13"/>
<dbReference type="InterPro" id="IPR005815">
    <property type="entry name" value="BioA"/>
</dbReference>
<evidence type="ECO:0000256" key="9">
    <source>
        <dbReference type="ARBA" id="ARBA00022756"/>
    </source>
</evidence>
<feature type="binding site" evidence="13">
    <location>
        <position position="324"/>
    </location>
    <ligand>
        <name>substrate</name>
    </ligand>
</feature>
<comment type="similarity">
    <text evidence="12 13">Belongs to the class-III pyridoxal-phosphate-dependent aminotransferase family. BioA subfamily.</text>
</comment>
<comment type="function">
    <text evidence="13">Catalyzes the transfer of the alpha-amino group from S-adenosyl-L-methionine (SAM) to 7-keto-8-aminopelargonic acid (KAPA) to form 7,8-diaminopelargonic acid (DAPA). It is the only aminotransferase known to utilize SAM as an amino donor.</text>
</comment>
<proteinExistence type="inferred from homology"/>
<evidence type="ECO:0000256" key="6">
    <source>
        <dbReference type="ARBA" id="ARBA00022576"/>
    </source>
</evidence>
<dbReference type="InterPro" id="IPR015424">
    <property type="entry name" value="PyrdxlP-dep_Trfase"/>
</dbReference>
<dbReference type="FunFam" id="3.40.640.10:FF:000078">
    <property type="entry name" value="Adenosylmethionine-8-amino-7-oxononanoate aminotransferase"/>
    <property type="match status" value="1"/>
</dbReference>
<gene>
    <name evidence="13 14" type="primary">bioA</name>
    <name evidence="14" type="ORF">V4D30_05530</name>
</gene>
<evidence type="ECO:0000256" key="11">
    <source>
        <dbReference type="ARBA" id="ARBA00048449"/>
    </source>
</evidence>
<dbReference type="KEGG" id="taut:V4D30_05530"/>
<evidence type="ECO:0000256" key="12">
    <source>
        <dbReference type="ARBA" id="ARBA00060970"/>
    </source>
</evidence>
<dbReference type="Gene3D" id="3.90.1150.10">
    <property type="entry name" value="Aspartate Aminotransferase, domain 1"/>
    <property type="match status" value="1"/>
</dbReference>
<dbReference type="PROSITE" id="PS00600">
    <property type="entry name" value="AA_TRANSFER_CLASS_3"/>
    <property type="match status" value="1"/>
</dbReference>
<dbReference type="InterPro" id="IPR005814">
    <property type="entry name" value="Aminotrans_3"/>
</dbReference>